<dbReference type="PROSITE" id="PS50928">
    <property type="entry name" value="ABC_TM1"/>
    <property type="match status" value="1"/>
</dbReference>
<feature type="transmembrane region" description="Helical" evidence="8">
    <location>
        <begin position="184"/>
        <end position="202"/>
    </location>
</feature>
<evidence type="ECO:0000256" key="7">
    <source>
        <dbReference type="ARBA" id="ARBA00023136"/>
    </source>
</evidence>
<protein>
    <submittedName>
        <fullName evidence="10">Amino acid ABC transporter permease</fullName>
    </submittedName>
</protein>
<feature type="transmembrane region" description="Helical" evidence="8">
    <location>
        <begin position="257"/>
        <end position="277"/>
    </location>
</feature>
<dbReference type="InterPro" id="IPR000515">
    <property type="entry name" value="MetI-like"/>
</dbReference>
<keyword evidence="11" id="KW-1185">Reference proteome</keyword>
<dbReference type="InterPro" id="IPR043429">
    <property type="entry name" value="ArtM/GltK/GlnP/TcyL/YhdX-like"/>
</dbReference>
<feature type="transmembrane region" description="Helical" evidence="8">
    <location>
        <begin position="12"/>
        <end position="34"/>
    </location>
</feature>
<comment type="similarity">
    <text evidence="2">Belongs to the binding-protein-dependent transport system permease family. HisMQ subfamily.</text>
</comment>
<evidence type="ECO:0000256" key="6">
    <source>
        <dbReference type="ARBA" id="ARBA00022989"/>
    </source>
</evidence>
<evidence type="ECO:0000256" key="1">
    <source>
        <dbReference type="ARBA" id="ARBA00004429"/>
    </source>
</evidence>
<keyword evidence="6 8" id="KW-1133">Transmembrane helix</keyword>
<name>A0A5C1QA16_9SPIO</name>
<dbReference type="Gene3D" id="1.10.3720.10">
    <property type="entry name" value="MetI-like"/>
    <property type="match status" value="1"/>
</dbReference>
<dbReference type="GO" id="GO:0006865">
    <property type="term" value="P:amino acid transport"/>
    <property type="evidence" value="ECO:0007669"/>
    <property type="project" value="TreeGrafter"/>
</dbReference>
<evidence type="ECO:0000259" key="9">
    <source>
        <dbReference type="PROSITE" id="PS50928"/>
    </source>
</evidence>
<dbReference type="GO" id="GO:0022857">
    <property type="term" value="F:transmembrane transporter activity"/>
    <property type="evidence" value="ECO:0007669"/>
    <property type="project" value="InterPro"/>
</dbReference>
<dbReference type="EMBL" id="CP035807">
    <property type="protein sequence ID" value="QEN04983.1"/>
    <property type="molecule type" value="Genomic_DNA"/>
</dbReference>
<feature type="transmembrane region" description="Helical" evidence="8">
    <location>
        <begin position="284"/>
        <end position="302"/>
    </location>
</feature>
<evidence type="ECO:0000256" key="4">
    <source>
        <dbReference type="ARBA" id="ARBA00022475"/>
    </source>
</evidence>
<evidence type="ECO:0000313" key="10">
    <source>
        <dbReference type="EMBL" id="QEN04983.1"/>
    </source>
</evidence>
<dbReference type="RefSeq" id="WP_149568224.1">
    <property type="nucleotide sequence ID" value="NZ_CP035807.1"/>
</dbReference>
<dbReference type="PANTHER" id="PTHR30614:SF41">
    <property type="entry name" value="INNER MEMBRANE AMINO-ACID ABC TRANSPORTER PERMEASE PROTEIN YHDY"/>
    <property type="match status" value="1"/>
</dbReference>
<feature type="transmembrane region" description="Helical" evidence="8">
    <location>
        <begin position="78"/>
        <end position="97"/>
    </location>
</feature>
<comment type="subcellular location">
    <subcellularLocation>
        <location evidence="1">Cell inner membrane</location>
        <topology evidence="1">Multi-pass membrane protein</topology>
    </subcellularLocation>
    <subcellularLocation>
        <location evidence="8">Cell membrane</location>
        <topology evidence="8">Multi-pass membrane protein</topology>
    </subcellularLocation>
</comment>
<keyword evidence="5 8" id="KW-0812">Transmembrane</keyword>
<dbReference type="OrthoDB" id="9774451at2"/>
<dbReference type="KEGG" id="sper:EW093_09770"/>
<organism evidence="10 11">
    <name type="scientific">Thiospirochaeta perfilievii</name>
    <dbReference type="NCBI Taxonomy" id="252967"/>
    <lineage>
        <taxon>Bacteria</taxon>
        <taxon>Pseudomonadati</taxon>
        <taxon>Spirochaetota</taxon>
        <taxon>Spirochaetia</taxon>
        <taxon>Spirochaetales</taxon>
        <taxon>Spirochaetaceae</taxon>
        <taxon>Thiospirochaeta</taxon>
    </lineage>
</organism>
<feature type="domain" description="ABC transmembrane type-1" evidence="9">
    <location>
        <begin position="139"/>
        <end position="333"/>
    </location>
</feature>
<proteinExistence type="inferred from homology"/>
<evidence type="ECO:0000256" key="3">
    <source>
        <dbReference type="ARBA" id="ARBA00022448"/>
    </source>
</evidence>
<dbReference type="NCBIfam" id="TIGR01726">
    <property type="entry name" value="HEQRo_perm_3TM"/>
    <property type="match status" value="1"/>
</dbReference>
<gene>
    <name evidence="10" type="ORF">EW093_09770</name>
</gene>
<sequence>MIKKIKDDYFNSPLNSILTLLALYVVVRFGIWFLNWAVLDAVWVGDSRDVATGEGATWAFIVNKIRFFMFGFFPKKEIWRILVAVVLIIFTMIPYFIKSIKHKVFILVGQMILWPVIIGFFLSGGLLLEKVSTNDWGGLTLTLILSLLGLLYSFPIGVILALSRRSELPVIRGLSIAYIEFFRGIPLITILFMSSVVVPFFLPSGVTIDKIVRVVIGMTFFQSAYLAEVIRGGLQAIPKGQYEAAESLGFRFNLQSYLIILPQVFKITISNIGGISISFIKDTTLVLIIGMFDLLGIVNPLASDSNWLGMEPEGLIFAGIVYWVICYWVSRITDKAEEKLNRLPISGEKK</sequence>
<dbReference type="GO" id="GO:0043190">
    <property type="term" value="C:ATP-binding cassette (ABC) transporter complex"/>
    <property type="evidence" value="ECO:0007669"/>
    <property type="project" value="InterPro"/>
</dbReference>
<feature type="transmembrane region" description="Helical" evidence="8">
    <location>
        <begin position="139"/>
        <end position="163"/>
    </location>
</feature>
<evidence type="ECO:0000256" key="5">
    <source>
        <dbReference type="ARBA" id="ARBA00022692"/>
    </source>
</evidence>
<evidence type="ECO:0000256" key="8">
    <source>
        <dbReference type="RuleBase" id="RU363032"/>
    </source>
</evidence>
<keyword evidence="7 8" id="KW-0472">Membrane</keyword>
<dbReference type="Pfam" id="PF00528">
    <property type="entry name" value="BPD_transp_1"/>
    <property type="match status" value="1"/>
</dbReference>
<feature type="transmembrane region" description="Helical" evidence="8">
    <location>
        <begin position="314"/>
        <end position="330"/>
    </location>
</feature>
<feature type="transmembrane region" description="Helical" evidence="8">
    <location>
        <begin position="104"/>
        <end position="127"/>
    </location>
</feature>
<accession>A0A5C1QA16</accession>
<dbReference type="InterPro" id="IPR035906">
    <property type="entry name" value="MetI-like_sf"/>
</dbReference>
<evidence type="ECO:0000313" key="11">
    <source>
        <dbReference type="Proteomes" id="UP000323824"/>
    </source>
</evidence>
<dbReference type="AlphaFoldDB" id="A0A5C1QA16"/>
<keyword evidence="3 8" id="KW-0813">Transport</keyword>
<dbReference type="InterPro" id="IPR010065">
    <property type="entry name" value="AA_ABC_transptr_permease_3TM"/>
</dbReference>
<dbReference type="SUPFAM" id="SSF161098">
    <property type="entry name" value="MetI-like"/>
    <property type="match status" value="1"/>
</dbReference>
<dbReference type="PANTHER" id="PTHR30614">
    <property type="entry name" value="MEMBRANE COMPONENT OF AMINO ACID ABC TRANSPORTER"/>
    <property type="match status" value="1"/>
</dbReference>
<reference evidence="10 11" key="2">
    <citation type="submission" date="2019-09" db="EMBL/GenBank/DDBJ databases">
        <title>Complete Genome Sequence and Methylome Analysis of free living Spirochaetas.</title>
        <authorList>
            <person name="Leshcheva N."/>
            <person name="Mikheeva N."/>
        </authorList>
    </citation>
    <scope>NUCLEOTIDE SEQUENCE [LARGE SCALE GENOMIC DNA]</scope>
    <source>
        <strain evidence="10 11">P</strain>
    </source>
</reference>
<dbReference type="CDD" id="cd06261">
    <property type="entry name" value="TM_PBP2"/>
    <property type="match status" value="1"/>
</dbReference>
<dbReference type="Proteomes" id="UP000323824">
    <property type="component" value="Chromosome"/>
</dbReference>
<evidence type="ECO:0000256" key="2">
    <source>
        <dbReference type="ARBA" id="ARBA00010072"/>
    </source>
</evidence>
<reference evidence="10 11" key="1">
    <citation type="submission" date="2019-02" db="EMBL/GenBank/DDBJ databases">
        <authorList>
            <person name="Fomenkov A."/>
            <person name="Dubinina G."/>
            <person name="Grabovich M."/>
            <person name="Vincze T."/>
            <person name="Roberts R.J."/>
        </authorList>
    </citation>
    <scope>NUCLEOTIDE SEQUENCE [LARGE SCALE GENOMIC DNA]</scope>
    <source>
        <strain evidence="10 11">P</strain>
    </source>
</reference>
<keyword evidence="4" id="KW-1003">Cell membrane</keyword>